<evidence type="ECO:0000256" key="1">
    <source>
        <dbReference type="ARBA" id="ARBA00022529"/>
    </source>
</evidence>
<dbReference type="PANTHER" id="PTHR33308:SF9">
    <property type="entry name" value="PEPTIDOGLYCAN HYDROLASE FLGJ"/>
    <property type="match status" value="1"/>
</dbReference>
<sequence>MPFLGKAQDANEYINNHLPIAKQLMREHNIPASVILGIAIHESAAGKSKVARYLNNHFGIKGKNSNTEIKSSYKDYETISDSFSHFIEYLNSKSVYNKLFTSLNTYDYNSWIRGIHRGGYAASKYWANQVINIIKKNQLYLYDEYPEGVSLANVEKITDSLSKSSTLPDKKPLSSKIYTVKSNDNLSVIAKKLNTTVQHLKSKNNLKSTLLKPGQKLKY</sequence>
<dbReference type="PROSITE" id="PS51782">
    <property type="entry name" value="LYSM"/>
    <property type="match status" value="1"/>
</dbReference>
<dbReference type="Pfam" id="PF01832">
    <property type="entry name" value="Glucosaminidase"/>
    <property type="match status" value="1"/>
</dbReference>
<feature type="domain" description="LysM" evidence="5">
    <location>
        <begin position="176"/>
        <end position="219"/>
    </location>
</feature>
<dbReference type="CDD" id="cd00118">
    <property type="entry name" value="LysM"/>
    <property type="match status" value="1"/>
</dbReference>
<gene>
    <name evidence="6" type="ORF">VRU49_03100</name>
</gene>
<keyword evidence="7" id="KW-1185">Reference proteome</keyword>
<keyword evidence="1" id="KW-0929">Antimicrobial</keyword>
<keyword evidence="2" id="KW-0081">Bacteriolytic enzyme</keyword>
<keyword evidence="3" id="KW-0378">Hydrolase</keyword>
<dbReference type="InterPro" id="IPR018392">
    <property type="entry name" value="LysM"/>
</dbReference>
<dbReference type="Gene3D" id="1.10.530.10">
    <property type="match status" value="1"/>
</dbReference>
<evidence type="ECO:0000256" key="4">
    <source>
        <dbReference type="ARBA" id="ARBA00032108"/>
    </source>
</evidence>
<accession>A0ABU7GZH1</accession>
<protein>
    <recommendedName>
        <fullName evidence="4">Peptidoglycan hydrolase</fullName>
    </recommendedName>
</protein>
<comment type="caution">
    <text evidence="6">The sequence shown here is derived from an EMBL/GenBank/DDBJ whole genome shotgun (WGS) entry which is preliminary data.</text>
</comment>
<dbReference type="Pfam" id="PF01476">
    <property type="entry name" value="LysM"/>
    <property type="match status" value="1"/>
</dbReference>
<evidence type="ECO:0000256" key="2">
    <source>
        <dbReference type="ARBA" id="ARBA00022638"/>
    </source>
</evidence>
<evidence type="ECO:0000259" key="5">
    <source>
        <dbReference type="PROSITE" id="PS51782"/>
    </source>
</evidence>
<dbReference type="Gene3D" id="3.10.350.10">
    <property type="entry name" value="LysM domain"/>
    <property type="match status" value="1"/>
</dbReference>
<reference evidence="6 7" key="1">
    <citation type="submission" date="2024-01" db="EMBL/GenBank/DDBJ databases">
        <title>Pedobacter sp. nov., isolated from oil-contaminated soil.</title>
        <authorList>
            <person name="Le N.T.T."/>
        </authorList>
    </citation>
    <scope>NUCLEOTIDE SEQUENCE [LARGE SCALE GENOMIC DNA]</scope>
    <source>
        <strain evidence="6 7">VNH31</strain>
    </source>
</reference>
<name>A0ABU7GZH1_9SPHI</name>
<dbReference type="InterPro" id="IPR002901">
    <property type="entry name" value="MGlyc_endo_b_GlcNAc-like_dom"/>
</dbReference>
<dbReference type="SUPFAM" id="SSF54106">
    <property type="entry name" value="LysM domain"/>
    <property type="match status" value="1"/>
</dbReference>
<evidence type="ECO:0000313" key="7">
    <source>
        <dbReference type="Proteomes" id="UP001337681"/>
    </source>
</evidence>
<evidence type="ECO:0000256" key="3">
    <source>
        <dbReference type="ARBA" id="ARBA00022801"/>
    </source>
</evidence>
<dbReference type="PANTHER" id="PTHR33308">
    <property type="entry name" value="PEPTIDOGLYCAN HYDROLASE FLGJ"/>
    <property type="match status" value="1"/>
</dbReference>
<dbReference type="Proteomes" id="UP001337681">
    <property type="component" value="Unassembled WGS sequence"/>
</dbReference>
<dbReference type="SMART" id="SM00047">
    <property type="entry name" value="LYZ2"/>
    <property type="match status" value="1"/>
</dbReference>
<dbReference type="InterPro" id="IPR051056">
    <property type="entry name" value="Glycosyl_Hydrolase_73"/>
</dbReference>
<proteinExistence type="predicted"/>
<evidence type="ECO:0000313" key="6">
    <source>
        <dbReference type="EMBL" id="MEE1884400.1"/>
    </source>
</evidence>
<dbReference type="SMART" id="SM00257">
    <property type="entry name" value="LysM"/>
    <property type="match status" value="1"/>
</dbReference>
<dbReference type="RefSeq" id="WP_330145317.1">
    <property type="nucleotide sequence ID" value="NZ_JAZDQU010000001.1"/>
</dbReference>
<organism evidence="6 7">
    <name type="scientific">Pedobacter flavus</name>
    <dbReference type="NCBI Taxonomy" id="3113906"/>
    <lineage>
        <taxon>Bacteria</taxon>
        <taxon>Pseudomonadati</taxon>
        <taxon>Bacteroidota</taxon>
        <taxon>Sphingobacteriia</taxon>
        <taxon>Sphingobacteriales</taxon>
        <taxon>Sphingobacteriaceae</taxon>
        <taxon>Pedobacter</taxon>
    </lineage>
</organism>
<dbReference type="InterPro" id="IPR036779">
    <property type="entry name" value="LysM_dom_sf"/>
</dbReference>
<dbReference type="EMBL" id="JAZDQU010000001">
    <property type="protein sequence ID" value="MEE1884400.1"/>
    <property type="molecule type" value="Genomic_DNA"/>
</dbReference>